<feature type="region of interest" description="Disordered" evidence="1">
    <location>
        <begin position="93"/>
        <end position="127"/>
    </location>
</feature>
<feature type="region of interest" description="Disordered" evidence="1">
    <location>
        <begin position="1"/>
        <end position="29"/>
    </location>
</feature>
<sequence>MSESSSSSSDRPVLNPFKSAQSTVQLKSDQMNQQQLFEYQIQQQKRPTPQNLVTKREFKNAIVQTGQTNVQTSATFLRDVVVPTVHKSLQKDEIKQNESNEQKILTDNSQNGIKETDSFKEQEQKMKREEQMMLNEQMNQNETNFEETDCNQQETKQIKAQITQNEINVEQQDQMNKINTKLKETQHQNDQQMKQSQNSQTDEERKKMNQIQVNQIKTEQQIQNEIKEEPFDNQIETSQGEQTKENKTHESKVKLEESNSEKNGKQLNQQTKITDQELVDQSKIDQHLEKETNVEESDIKISISESSCENEQSQINKVSERQQDREESEINISISESDESKQNEQSNQMTEAQRNIKLEPNEQNGFQSAWFYIDSKNIRQGPYTSAQMNAWNMKQKLPLGLKIQQGLGEYFALKQEHLKMSSFFQDHDEINIDQIINNSRQYECMLAHAETQTGLNDLEISVSQTRQYFSKLVIPPSFEKCINTELSLRRGNQDELFVENTFNTFKDVQAVEAHDTPIYRKPIIQKKEQSKQDSIFENGGKSNNAQNFELNPQNEKNFTTKPELDQAGPMELPSDFEDADFAEQELSKEHYTDQENINYPGEQQTFSATKLLGNSTQSFGQQSVTQNLIIMKKPNLFEPIILIAINNYYKSTMINDTNEYNNNSKITEFKTLEDALIFYRKLIVGVDDSEESAENIAQNLQQETQNKIKGSKIHLNFKQIAQECVNQECVNQITQRIQQLSQQFPESTVEQKKNQIKLVLEAEFQLKQQVKYCHKQITNKINYQLTKYLGK</sequence>
<dbReference type="EMBL" id="CATOUU010000959">
    <property type="protein sequence ID" value="CAI9962691.1"/>
    <property type="molecule type" value="Genomic_DNA"/>
</dbReference>
<dbReference type="PROSITE" id="PS50829">
    <property type="entry name" value="GYF"/>
    <property type="match status" value="1"/>
</dbReference>
<feature type="compositionally biased region" description="Basic and acidic residues" evidence="1">
    <location>
        <begin position="242"/>
        <end position="264"/>
    </location>
</feature>
<evidence type="ECO:0000313" key="5">
    <source>
        <dbReference type="Proteomes" id="UP001642409"/>
    </source>
</evidence>
<dbReference type="InterPro" id="IPR003169">
    <property type="entry name" value="GYF"/>
</dbReference>
<dbReference type="Gene3D" id="3.30.1490.40">
    <property type="match status" value="1"/>
</dbReference>
<comment type="caution">
    <text evidence="3">The sequence shown here is derived from an EMBL/GenBank/DDBJ whole genome shotgun (WGS) entry which is preliminary data.</text>
</comment>
<feature type="compositionally biased region" description="Basic and acidic residues" evidence="1">
    <location>
        <begin position="114"/>
        <end position="127"/>
    </location>
</feature>
<proteinExistence type="predicted"/>
<dbReference type="Proteomes" id="UP001642409">
    <property type="component" value="Unassembled WGS sequence"/>
</dbReference>
<dbReference type="EMBL" id="CAXDID020000113">
    <property type="protein sequence ID" value="CAL6030017.1"/>
    <property type="molecule type" value="Genomic_DNA"/>
</dbReference>
<evidence type="ECO:0000313" key="3">
    <source>
        <dbReference type="EMBL" id="CAI9962691.1"/>
    </source>
</evidence>
<dbReference type="SUPFAM" id="SSF55277">
    <property type="entry name" value="GYF domain"/>
    <property type="match status" value="1"/>
</dbReference>
<feature type="region of interest" description="Disordered" evidence="1">
    <location>
        <begin position="527"/>
        <end position="549"/>
    </location>
</feature>
<feature type="domain" description="GYF" evidence="2">
    <location>
        <begin position="367"/>
        <end position="421"/>
    </location>
</feature>
<evidence type="ECO:0000256" key="1">
    <source>
        <dbReference type="SAM" id="MobiDB-lite"/>
    </source>
</evidence>
<dbReference type="AlphaFoldDB" id="A0AA86QWK3"/>
<feature type="compositionally biased region" description="Polar residues" evidence="1">
    <location>
        <begin position="188"/>
        <end position="200"/>
    </location>
</feature>
<feature type="region of interest" description="Disordered" evidence="1">
    <location>
        <begin position="228"/>
        <end position="351"/>
    </location>
</feature>
<reference evidence="3" key="1">
    <citation type="submission" date="2023-06" db="EMBL/GenBank/DDBJ databases">
        <authorList>
            <person name="Kurt Z."/>
        </authorList>
    </citation>
    <scope>NUCLEOTIDE SEQUENCE</scope>
</reference>
<feature type="compositionally biased region" description="Polar residues" evidence="1">
    <location>
        <begin position="532"/>
        <end position="549"/>
    </location>
</feature>
<name>A0AA86QWK3_9EUKA</name>
<dbReference type="InterPro" id="IPR035445">
    <property type="entry name" value="GYF-like_dom_sf"/>
</dbReference>
<accession>A0AA86QWK3</accession>
<keyword evidence="5" id="KW-1185">Reference proteome</keyword>
<feature type="compositionally biased region" description="Polar residues" evidence="1">
    <location>
        <begin position="18"/>
        <end position="29"/>
    </location>
</feature>
<evidence type="ECO:0000259" key="2">
    <source>
        <dbReference type="PROSITE" id="PS50829"/>
    </source>
</evidence>
<feature type="compositionally biased region" description="Basic and acidic residues" evidence="1">
    <location>
        <begin position="280"/>
        <end position="299"/>
    </location>
</feature>
<feature type="compositionally biased region" description="Low complexity" evidence="1">
    <location>
        <begin position="300"/>
        <end position="315"/>
    </location>
</feature>
<dbReference type="Pfam" id="PF02213">
    <property type="entry name" value="GYF"/>
    <property type="match status" value="1"/>
</dbReference>
<organism evidence="3">
    <name type="scientific">Hexamita inflata</name>
    <dbReference type="NCBI Taxonomy" id="28002"/>
    <lineage>
        <taxon>Eukaryota</taxon>
        <taxon>Metamonada</taxon>
        <taxon>Diplomonadida</taxon>
        <taxon>Hexamitidae</taxon>
        <taxon>Hexamitinae</taxon>
        <taxon>Hexamita</taxon>
    </lineage>
</organism>
<reference evidence="4 5" key="2">
    <citation type="submission" date="2024-07" db="EMBL/GenBank/DDBJ databases">
        <authorList>
            <person name="Akdeniz Z."/>
        </authorList>
    </citation>
    <scope>NUCLEOTIDE SEQUENCE [LARGE SCALE GENOMIC DNA]</scope>
</reference>
<gene>
    <name evidence="4" type="ORF">HINF_LOCUS32894</name>
    <name evidence="3" type="ORF">HINF_LOCUS50336</name>
</gene>
<feature type="compositionally biased region" description="Polar residues" evidence="1">
    <location>
        <begin position="102"/>
        <end position="113"/>
    </location>
</feature>
<feature type="region of interest" description="Disordered" evidence="1">
    <location>
        <begin position="184"/>
        <end position="209"/>
    </location>
</feature>
<evidence type="ECO:0000313" key="4">
    <source>
        <dbReference type="EMBL" id="CAL6030017.1"/>
    </source>
</evidence>
<protein>
    <submittedName>
        <fullName evidence="3">GYF domain</fullName>
    </submittedName>
    <submittedName>
        <fullName evidence="4">GYF_domain</fullName>
    </submittedName>
</protein>